<proteinExistence type="predicted"/>
<accession>A0A0T9UWY0</accession>
<dbReference type="EMBL" id="CQEJ01000038">
    <property type="protein sequence ID" value="CNL79459.1"/>
    <property type="molecule type" value="Genomic_DNA"/>
</dbReference>
<sequence>MPAVRAENSSIDGVDANLAELRYLSVSTPRYLRQS</sequence>
<evidence type="ECO:0000313" key="2">
    <source>
        <dbReference type="Proteomes" id="UP000041595"/>
    </source>
</evidence>
<dbReference type="AlphaFoldDB" id="A0A0T9UWY0"/>
<gene>
    <name evidence="1" type="ORF">ERS137965_03952</name>
</gene>
<protein>
    <submittedName>
        <fullName evidence="1">Uncharacterized protein</fullName>
    </submittedName>
</protein>
<evidence type="ECO:0000313" key="1">
    <source>
        <dbReference type="EMBL" id="CNL79459.1"/>
    </source>
</evidence>
<name>A0A0T9UWY0_YERAL</name>
<organism evidence="1 2">
    <name type="scientific">Yersinia aldovae</name>
    <dbReference type="NCBI Taxonomy" id="29483"/>
    <lineage>
        <taxon>Bacteria</taxon>
        <taxon>Pseudomonadati</taxon>
        <taxon>Pseudomonadota</taxon>
        <taxon>Gammaproteobacteria</taxon>
        <taxon>Enterobacterales</taxon>
        <taxon>Yersiniaceae</taxon>
        <taxon>Yersinia</taxon>
    </lineage>
</organism>
<reference evidence="1 2" key="1">
    <citation type="submission" date="2015-03" db="EMBL/GenBank/DDBJ databases">
        <authorList>
            <person name="Murphy D."/>
        </authorList>
    </citation>
    <scope>NUCLEOTIDE SEQUENCE [LARGE SCALE GENOMIC DNA]</scope>
    <source>
        <strain evidence="1 2">IP06005</strain>
    </source>
</reference>
<dbReference type="Proteomes" id="UP000041595">
    <property type="component" value="Unassembled WGS sequence"/>
</dbReference>